<keyword evidence="2" id="KW-1185">Reference proteome</keyword>
<proteinExistence type="predicted"/>
<evidence type="ECO:0000313" key="2">
    <source>
        <dbReference type="Proteomes" id="UP000824469"/>
    </source>
</evidence>
<accession>A0AA38FVB3</accession>
<dbReference type="Proteomes" id="UP000824469">
    <property type="component" value="Unassembled WGS sequence"/>
</dbReference>
<sequence>GVGEFLEIVQNDVDYAFEIDKHGDEKVCDEAFVDDIDVVLQDWLDEVDDKVKIV</sequence>
<reference evidence="1 2" key="1">
    <citation type="journal article" date="2021" name="Nat. Plants">
        <title>The Taxus genome provides insights into paclitaxel biosynthesis.</title>
        <authorList>
            <person name="Xiong X."/>
            <person name="Gou J."/>
            <person name="Liao Q."/>
            <person name="Li Y."/>
            <person name="Zhou Q."/>
            <person name="Bi G."/>
            <person name="Li C."/>
            <person name="Du R."/>
            <person name="Wang X."/>
            <person name="Sun T."/>
            <person name="Guo L."/>
            <person name="Liang H."/>
            <person name="Lu P."/>
            <person name="Wu Y."/>
            <person name="Zhang Z."/>
            <person name="Ro D.K."/>
            <person name="Shang Y."/>
            <person name="Huang S."/>
            <person name="Yan J."/>
        </authorList>
    </citation>
    <scope>NUCLEOTIDE SEQUENCE [LARGE SCALE GENOMIC DNA]</scope>
    <source>
        <strain evidence="1">Ta-2019</strain>
    </source>
</reference>
<gene>
    <name evidence="1" type="ORF">KI387_026196</name>
</gene>
<feature type="non-terminal residue" evidence="1">
    <location>
        <position position="54"/>
    </location>
</feature>
<dbReference type="AlphaFoldDB" id="A0AA38FVB3"/>
<protein>
    <submittedName>
        <fullName evidence="1">Uncharacterized protein</fullName>
    </submittedName>
</protein>
<organism evidence="1 2">
    <name type="scientific">Taxus chinensis</name>
    <name type="common">Chinese yew</name>
    <name type="synonym">Taxus wallichiana var. chinensis</name>
    <dbReference type="NCBI Taxonomy" id="29808"/>
    <lineage>
        <taxon>Eukaryota</taxon>
        <taxon>Viridiplantae</taxon>
        <taxon>Streptophyta</taxon>
        <taxon>Embryophyta</taxon>
        <taxon>Tracheophyta</taxon>
        <taxon>Spermatophyta</taxon>
        <taxon>Pinopsida</taxon>
        <taxon>Pinidae</taxon>
        <taxon>Conifers II</taxon>
        <taxon>Cupressales</taxon>
        <taxon>Taxaceae</taxon>
        <taxon>Taxus</taxon>
    </lineage>
</organism>
<dbReference type="EMBL" id="JAHRHJ020000006">
    <property type="protein sequence ID" value="KAH9311161.1"/>
    <property type="molecule type" value="Genomic_DNA"/>
</dbReference>
<evidence type="ECO:0000313" key="1">
    <source>
        <dbReference type="EMBL" id="KAH9311161.1"/>
    </source>
</evidence>
<name>A0AA38FVB3_TAXCH</name>
<feature type="non-terminal residue" evidence="1">
    <location>
        <position position="1"/>
    </location>
</feature>
<comment type="caution">
    <text evidence="1">The sequence shown here is derived from an EMBL/GenBank/DDBJ whole genome shotgun (WGS) entry which is preliminary data.</text>
</comment>